<reference evidence="3 4" key="1">
    <citation type="submission" date="2019-08" db="EMBL/GenBank/DDBJ databases">
        <title>Genome sequence of Gelidibacter salicanalis IC162T.</title>
        <authorList>
            <person name="Bowman J.P."/>
        </authorList>
    </citation>
    <scope>NUCLEOTIDE SEQUENCE [LARGE SCALE GENOMIC DNA]</scope>
    <source>
        <strain evidence="3 4">IC162</strain>
    </source>
</reference>
<dbReference type="InterPro" id="IPR021255">
    <property type="entry name" value="DUF2807"/>
</dbReference>
<evidence type="ECO:0000256" key="1">
    <source>
        <dbReference type="SAM" id="SignalP"/>
    </source>
</evidence>
<gene>
    <name evidence="3" type="ORF">ES711_01230</name>
</gene>
<dbReference type="OrthoDB" id="942536at2"/>
<sequence>MSTLIKIIITSILSLSLFSCNVNFNTGMSGNGNVEIKEGTVDREFNQIEVSGGLNVFLTQTTSESISVEADENLHNFIITTIENNILKIYPKENISSHAVKNVTVSFKNLNKISAASGSSIYGTQTISQPLLELRTSSGSAMDLNLNTTALTCSTSSGSTVTLKGNADKFLAQASSGSTIQAEGLKIVFAQTKATSGADIMVNVSKELIANAASGGDIRYSGNPQKIKKSAGVSGHITPQ</sequence>
<keyword evidence="4" id="KW-1185">Reference proteome</keyword>
<dbReference type="Proteomes" id="UP000321734">
    <property type="component" value="Unassembled WGS sequence"/>
</dbReference>
<feature type="chain" id="PRO_5022926948" evidence="1">
    <location>
        <begin position="25"/>
        <end position="240"/>
    </location>
</feature>
<keyword evidence="1" id="KW-0732">Signal</keyword>
<evidence type="ECO:0000313" key="3">
    <source>
        <dbReference type="EMBL" id="TXE10557.1"/>
    </source>
</evidence>
<dbReference type="PROSITE" id="PS51257">
    <property type="entry name" value="PROKAR_LIPOPROTEIN"/>
    <property type="match status" value="1"/>
</dbReference>
<dbReference type="Pfam" id="PF10988">
    <property type="entry name" value="DUF2807"/>
    <property type="match status" value="1"/>
</dbReference>
<evidence type="ECO:0000313" key="4">
    <source>
        <dbReference type="Proteomes" id="UP000321734"/>
    </source>
</evidence>
<dbReference type="Gene3D" id="2.160.20.120">
    <property type="match status" value="1"/>
</dbReference>
<dbReference type="RefSeq" id="WP_146888788.1">
    <property type="nucleotide sequence ID" value="NZ_VORX01000001.1"/>
</dbReference>
<dbReference type="AlphaFoldDB" id="A0A5C7AQ70"/>
<feature type="domain" description="Putative auto-transporter adhesin head GIN" evidence="2">
    <location>
        <begin position="44"/>
        <end position="224"/>
    </location>
</feature>
<organism evidence="3 4">
    <name type="scientific">Gelidibacter salicanalis</name>
    <dbReference type="NCBI Taxonomy" id="291193"/>
    <lineage>
        <taxon>Bacteria</taxon>
        <taxon>Pseudomonadati</taxon>
        <taxon>Bacteroidota</taxon>
        <taxon>Flavobacteriia</taxon>
        <taxon>Flavobacteriales</taxon>
        <taxon>Flavobacteriaceae</taxon>
        <taxon>Gelidibacter</taxon>
    </lineage>
</organism>
<dbReference type="EMBL" id="VORX01000001">
    <property type="protein sequence ID" value="TXE10557.1"/>
    <property type="molecule type" value="Genomic_DNA"/>
</dbReference>
<name>A0A5C7AQ70_9FLAO</name>
<comment type="caution">
    <text evidence="3">The sequence shown here is derived from an EMBL/GenBank/DDBJ whole genome shotgun (WGS) entry which is preliminary data.</text>
</comment>
<feature type="signal peptide" evidence="1">
    <location>
        <begin position="1"/>
        <end position="24"/>
    </location>
</feature>
<evidence type="ECO:0000259" key="2">
    <source>
        <dbReference type="Pfam" id="PF10988"/>
    </source>
</evidence>
<accession>A0A5C7AQ70</accession>
<proteinExistence type="predicted"/>
<protein>
    <submittedName>
        <fullName evidence="3">DUF2807 domain-containing protein</fullName>
    </submittedName>
</protein>